<protein>
    <submittedName>
        <fullName evidence="2">Glycosyltransferase</fullName>
    </submittedName>
</protein>
<feature type="domain" description="Glycosyl transferase family 1" evidence="1">
    <location>
        <begin position="225"/>
        <end position="377"/>
    </location>
</feature>
<sequence>MKKKLLFIIPSLSSGGGERSLVNLLNQIDYSEYEVDLFLLNHQGLFMEHLPGEVKVLPLPEQYRLFSQPAHQSVFMLLAKGYYRVAFNRILYSIRHRYRDNLSIREQYNWKYLSECFPPFDDQYDAAIGFLEKTSTYMCVDKVSARKKIGWVHIDYDQMGMDASFDGLYFRKLHQIVTVSEECAAVLHKRFPEISKKVSVIHNIVSPAVIRRLADADRTDVFSRGKKEVVILSIGRLHYQKSFETAVEACKKLIDWGYDVQWNIIGEGVERAPLMELISTNNLEAHFHLLGLKSNPYPYLLQADIYVQTSRFEGKSIAIDEAKIMNKPIVVTDFSTAKDQIKNEVDGLIVEMNAEAVARGVERLINDERLRKQLSDNLSTLQLGTETEIDKLYRLLA</sequence>
<dbReference type="PANTHER" id="PTHR12526">
    <property type="entry name" value="GLYCOSYLTRANSFERASE"/>
    <property type="match status" value="1"/>
</dbReference>
<dbReference type="RefSeq" id="WP_277565627.1">
    <property type="nucleotide sequence ID" value="NZ_JAPDHZ010000003.1"/>
</dbReference>
<dbReference type="EMBL" id="JAPDHZ010000003">
    <property type="protein sequence ID" value="MDG0791778.1"/>
    <property type="molecule type" value="Genomic_DNA"/>
</dbReference>
<name>A0A9X4QMK0_9BACL</name>
<proteinExistence type="predicted"/>
<accession>A0A9X4QMK0</accession>
<dbReference type="Proteomes" id="UP001153387">
    <property type="component" value="Unassembled WGS sequence"/>
</dbReference>
<dbReference type="InterPro" id="IPR001296">
    <property type="entry name" value="Glyco_trans_1"/>
</dbReference>
<dbReference type="CDD" id="cd03811">
    <property type="entry name" value="GT4_GT28_WabH-like"/>
    <property type="match status" value="1"/>
</dbReference>
<evidence type="ECO:0000313" key="3">
    <source>
        <dbReference type="Proteomes" id="UP001153387"/>
    </source>
</evidence>
<dbReference type="GO" id="GO:0016757">
    <property type="term" value="F:glycosyltransferase activity"/>
    <property type="evidence" value="ECO:0007669"/>
    <property type="project" value="InterPro"/>
</dbReference>
<organism evidence="2 3">
    <name type="scientific">Cohnella ginsengisoli</name>
    <dbReference type="NCBI Taxonomy" id="425004"/>
    <lineage>
        <taxon>Bacteria</taxon>
        <taxon>Bacillati</taxon>
        <taxon>Bacillota</taxon>
        <taxon>Bacilli</taxon>
        <taxon>Bacillales</taxon>
        <taxon>Paenibacillaceae</taxon>
        <taxon>Cohnella</taxon>
    </lineage>
</organism>
<dbReference type="PANTHER" id="PTHR12526:SF630">
    <property type="entry name" value="GLYCOSYLTRANSFERASE"/>
    <property type="match status" value="1"/>
</dbReference>
<gene>
    <name evidence="2" type="ORF">OMP38_13580</name>
</gene>
<evidence type="ECO:0000313" key="2">
    <source>
        <dbReference type="EMBL" id="MDG0791778.1"/>
    </source>
</evidence>
<keyword evidence="3" id="KW-1185">Reference proteome</keyword>
<evidence type="ECO:0000259" key="1">
    <source>
        <dbReference type="Pfam" id="PF00534"/>
    </source>
</evidence>
<reference evidence="2 3" key="1">
    <citation type="submission" date="2022-10" db="EMBL/GenBank/DDBJ databases">
        <title>Comparative genomic analysis of Cohnella hashimotonis sp. nov., isolated from the International Space Station.</title>
        <authorList>
            <person name="Simpson A."/>
            <person name="Venkateswaran K."/>
        </authorList>
    </citation>
    <scope>NUCLEOTIDE SEQUENCE [LARGE SCALE GENOMIC DNA]</scope>
    <source>
        <strain evidence="2 3">DSM 18997</strain>
    </source>
</reference>
<comment type="caution">
    <text evidence="2">The sequence shown here is derived from an EMBL/GenBank/DDBJ whole genome shotgun (WGS) entry which is preliminary data.</text>
</comment>
<dbReference type="Gene3D" id="3.40.50.2000">
    <property type="entry name" value="Glycogen Phosphorylase B"/>
    <property type="match status" value="2"/>
</dbReference>
<dbReference type="Pfam" id="PF00534">
    <property type="entry name" value="Glycos_transf_1"/>
    <property type="match status" value="1"/>
</dbReference>
<dbReference type="AlphaFoldDB" id="A0A9X4QMK0"/>
<dbReference type="SUPFAM" id="SSF53756">
    <property type="entry name" value="UDP-Glycosyltransferase/glycogen phosphorylase"/>
    <property type="match status" value="1"/>
</dbReference>